<reference evidence="1 2" key="1">
    <citation type="journal article" date="2024" name="G3 (Bethesda)">
        <title>Genome assembly of Hibiscus sabdariffa L. provides insights into metabolisms of medicinal natural products.</title>
        <authorList>
            <person name="Kim T."/>
        </authorList>
    </citation>
    <scope>NUCLEOTIDE SEQUENCE [LARGE SCALE GENOMIC DNA]</scope>
    <source>
        <strain evidence="1">TK-2024</strain>
        <tissue evidence="1">Old leaves</tissue>
    </source>
</reference>
<evidence type="ECO:0000313" key="1">
    <source>
        <dbReference type="EMBL" id="KAK8983902.1"/>
    </source>
</evidence>
<name>A0ABR2P654_9ROSI</name>
<proteinExistence type="predicted"/>
<organism evidence="1 2">
    <name type="scientific">Hibiscus sabdariffa</name>
    <name type="common">roselle</name>
    <dbReference type="NCBI Taxonomy" id="183260"/>
    <lineage>
        <taxon>Eukaryota</taxon>
        <taxon>Viridiplantae</taxon>
        <taxon>Streptophyta</taxon>
        <taxon>Embryophyta</taxon>
        <taxon>Tracheophyta</taxon>
        <taxon>Spermatophyta</taxon>
        <taxon>Magnoliopsida</taxon>
        <taxon>eudicotyledons</taxon>
        <taxon>Gunneridae</taxon>
        <taxon>Pentapetalae</taxon>
        <taxon>rosids</taxon>
        <taxon>malvids</taxon>
        <taxon>Malvales</taxon>
        <taxon>Malvaceae</taxon>
        <taxon>Malvoideae</taxon>
        <taxon>Hibiscus</taxon>
    </lineage>
</organism>
<gene>
    <name evidence="1" type="ORF">V6N11_009684</name>
</gene>
<comment type="caution">
    <text evidence="1">The sequence shown here is derived from an EMBL/GenBank/DDBJ whole genome shotgun (WGS) entry which is preliminary data.</text>
</comment>
<dbReference type="EMBL" id="JBBPBN010000079">
    <property type="protein sequence ID" value="KAK8983902.1"/>
    <property type="molecule type" value="Genomic_DNA"/>
</dbReference>
<keyword evidence="2" id="KW-1185">Reference proteome</keyword>
<evidence type="ECO:0008006" key="3">
    <source>
        <dbReference type="Google" id="ProtNLM"/>
    </source>
</evidence>
<dbReference type="Proteomes" id="UP001396334">
    <property type="component" value="Unassembled WGS sequence"/>
</dbReference>
<accession>A0ABR2P654</accession>
<protein>
    <recommendedName>
        <fullName evidence="3">Secreted protein</fullName>
    </recommendedName>
</protein>
<evidence type="ECO:0000313" key="2">
    <source>
        <dbReference type="Proteomes" id="UP001396334"/>
    </source>
</evidence>
<sequence>MMRKRIRLGKGASWKRWCSSLVNTTVWLCATASQQKEKRKETGWNGVEGSVFIGAGSAAAAAVVGRRSRSFLQLEDEDAPT</sequence>